<keyword evidence="1" id="KW-0812">Transmembrane</keyword>
<keyword evidence="1" id="KW-0472">Membrane</keyword>
<reference evidence="2" key="1">
    <citation type="journal article" date="2008" name="BMC Genomics">
        <title>A conifer genomics resource of 200,000 spruce (Picea spp.) ESTs and 6,464 high-quality, sequence-finished full-length cDNAs for Sitka spruce (Picea sitchensis).</title>
        <authorList>
            <person name="Ralph S.G."/>
            <person name="Chun H.J."/>
            <person name="Kolosova N."/>
            <person name="Cooper D."/>
            <person name="Oddy C."/>
            <person name="Ritland C.E."/>
            <person name="Kirkpatrick R."/>
            <person name="Moore R."/>
            <person name="Barber S."/>
            <person name="Holt R.A."/>
            <person name="Jones S.J."/>
            <person name="Marra M.A."/>
            <person name="Douglas C.J."/>
            <person name="Ritland K."/>
            <person name="Bohlmann J."/>
        </authorList>
    </citation>
    <scope>NUCLEOTIDE SEQUENCE</scope>
    <source>
        <tissue evidence="2">Green portion of the leader tissue</tissue>
    </source>
</reference>
<evidence type="ECO:0000313" key="2">
    <source>
        <dbReference type="EMBL" id="ABK26559.1"/>
    </source>
</evidence>
<protein>
    <submittedName>
        <fullName evidence="2">Uncharacterized protein</fullName>
    </submittedName>
</protein>
<keyword evidence="1" id="KW-1133">Transmembrane helix</keyword>
<organism evidence="2">
    <name type="scientific">Picea sitchensis</name>
    <name type="common">Sitka spruce</name>
    <name type="synonym">Pinus sitchensis</name>
    <dbReference type="NCBI Taxonomy" id="3332"/>
    <lineage>
        <taxon>Eukaryota</taxon>
        <taxon>Viridiplantae</taxon>
        <taxon>Streptophyta</taxon>
        <taxon>Embryophyta</taxon>
        <taxon>Tracheophyta</taxon>
        <taxon>Spermatophyta</taxon>
        <taxon>Pinopsida</taxon>
        <taxon>Pinidae</taxon>
        <taxon>Conifers I</taxon>
        <taxon>Pinales</taxon>
        <taxon>Pinaceae</taxon>
        <taxon>Picea</taxon>
    </lineage>
</organism>
<evidence type="ECO:0000256" key="1">
    <source>
        <dbReference type="SAM" id="Phobius"/>
    </source>
</evidence>
<accession>A9P0Z8</accession>
<dbReference type="EMBL" id="EF087311">
    <property type="protein sequence ID" value="ABK26559.1"/>
    <property type="molecule type" value="mRNA"/>
</dbReference>
<dbReference type="PANTHER" id="PTHR34189:SF10">
    <property type="entry name" value="TRANSMEMBRANE PROTEIN"/>
    <property type="match status" value="1"/>
</dbReference>
<dbReference type="AlphaFoldDB" id="A9P0Z8"/>
<sequence length="90" mass="9922">MHRSGSVNRSLDDFSVALPVASVLPSPVKGSSIHRSYSAAAVDLLPRYKESPEDYVKKQPRFRAEQAVHLIPVALFLCGLVLWFAGEKLT</sequence>
<feature type="transmembrane region" description="Helical" evidence="1">
    <location>
        <begin position="67"/>
        <end position="86"/>
    </location>
</feature>
<proteinExistence type="evidence at transcript level"/>
<dbReference type="PANTHER" id="PTHR34189">
    <property type="entry name" value="TRANSMEMBRANE PROTEIN"/>
    <property type="match status" value="1"/>
</dbReference>
<name>A9P0Z8_PICSI</name>